<evidence type="ECO:0000256" key="6">
    <source>
        <dbReference type="SAM" id="Phobius"/>
    </source>
</evidence>
<dbReference type="InterPro" id="IPR005744">
    <property type="entry name" value="Hy-lIII"/>
</dbReference>
<sequence>MVKKIEQLRSDAGEKVERLRDETGEKVDRLKAETGEKVERLKTEAGETVDRLREEASALAARVKPRFRGVIHYYSFWIALALGIVLVALANGERQTIAMIIYAAGICGLFGISALYHRHNWKLERSRAWMRRLDHSMIFVFIAASITPFALLILQGTLAVTILAIAWGGAALGVLLTLLWVNAPKWLSVAVYVTLGWVGILAVPQIFDALGWAALAGLALGGILYTAGGIIYAIGRPDPAPETFGYHEIFHSLVTGAASAHYAVIVLLVLPFAS</sequence>
<keyword evidence="4 6" id="KW-1133">Transmembrane helix</keyword>
<evidence type="ECO:0000256" key="1">
    <source>
        <dbReference type="ARBA" id="ARBA00004651"/>
    </source>
</evidence>
<feature type="transmembrane region" description="Helical" evidence="6">
    <location>
        <begin position="96"/>
        <end position="116"/>
    </location>
</feature>
<dbReference type="SUPFAM" id="SSF103473">
    <property type="entry name" value="MFS general substrate transporter"/>
    <property type="match status" value="1"/>
</dbReference>
<gene>
    <name evidence="7" type="ORF">UFOPK3522_00163</name>
</gene>
<dbReference type="InterPro" id="IPR036259">
    <property type="entry name" value="MFS_trans_sf"/>
</dbReference>
<accession>A0A6J5Z304</accession>
<keyword evidence="5 6" id="KW-0472">Membrane</keyword>
<dbReference type="PANTHER" id="PTHR20855:SF3">
    <property type="entry name" value="LD03007P"/>
    <property type="match status" value="1"/>
</dbReference>
<protein>
    <submittedName>
        <fullName evidence="7">Unannotated protein</fullName>
    </submittedName>
</protein>
<dbReference type="NCBIfam" id="TIGR01065">
    <property type="entry name" value="hlyIII"/>
    <property type="match status" value="1"/>
</dbReference>
<dbReference type="GO" id="GO:0140911">
    <property type="term" value="F:pore-forming activity"/>
    <property type="evidence" value="ECO:0007669"/>
    <property type="project" value="InterPro"/>
</dbReference>
<proteinExistence type="predicted"/>
<feature type="transmembrane region" description="Helical" evidence="6">
    <location>
        <begin position="186"/>
        <end position="207"/>
    </location>
</feature>
<evidence type="ECO:0000313" key="7">
    <source>
        <dbReference type="EMBL" id="CAB4335617.1"/>
    </source>
</evidence>
<evidence type="ECO:0000256" key="3">
    <source>
        <dbReference type="ARBA" id="ARBA00022692"/>
    </source>
</evidence>
<organism evidence="7">
    <name type="scientific">freshwater metagenome</name>
    <dbReference type="NCBI Taxonomy" id="449393"/>
    <lineage>
        <taxon>unclassified sequences</taxon>
        <taxon>metagenomes</taxon>
        <taxon>ecological metagenomes</taxon>
    </lineage>
</organism>
<dbReference type="PANTHER" id="PTHR20855">
    <property type="entry name" value="ADIPOR/PROGESTIN RECEPTOR-RELATED"/>
    <property type="match status" value="1"/>
</dbReference>
<dbReference type="SUPFAM" id="SSF58113">
    <property type="entry name" value="Apolipoprotein A-I"/>
    <property type="match status" value="1"/>
</dbReference>
<dbReference type="Pfam" id="PF03006">
    <property type="entry name" value="HlyIII"/>
    <property type="match status" value="1"/>
</dbReference>
<feature type="transmembrane region" description="Helical" evidence="6">
    <location>
        <begin position="213"/>
        <end position="233"/>
    </location>
</feature>
<dbReference type="EMBL" id="CAESAO010000007">
    <property type="protein sequence ID" value="CAB4335617.1"/>
    <property type="molecule type" value="Genomic_DNA"/>
</dbReference>
<feature type="transmembrane region" description="Helical" evidence="6">
    <location>
        <begin position="253"/>
        <end position="273"/>
    </location>
</feature>
<dbReference type="InterPro" id="IPR004254">
    <property type="entry name" value="AdipoR/HlyIII-related"/>
</dbReference>
<evidence type="ECO:0000256" key="2">
    <source>
        <dbReference type="ARBA" id="ARBA00022475"/>
    </source>
</evidence>
<feature type="transmembrane region" description="Helical" evidence="6">
    <location>
        <begin position="71"/>
        <end position="90"/>
    </location>
</feature>
<name>A0A6J5Z304_9ZZZZ</name>
<feature type="transmembrane region" description="Helical" evidence="6">
    <location>
        <begin position="137"/>
        <end position="154"/>
    </location>
</feature>
<comment type="subcellular location">
    <subcellularLocation>
        <location evidence="1">Cell membrane</location>
        <topology evidence="1">Multi-pass membrane protein</topology>
    </subcellularLocation>
</comment>
<dbReference type="GO" id="GO:0005886">
    <property type="term" value="C:plasma membrane"/>
    <property type="evidence" value="ECO:0007669"/>
    <property type="project" value="UniProtKB-SubCell"/>
</dbReference>
<keyword evidence="3 6" id="KW-0812">Transmembrane</keyword>
<dbReference type="AlphaFoldDB" id="A0A6J5Z304"/>
<evidence type="ECO:0000256" key="5">
    <source>
        <dbReference type="ARBA" id="ARBA00023136"/>
    </source>
</evidence>
<dbReference type="Gene3D" id="1.20.120.20">
    <property type="entry name" value="Apolipoprotein"/>
    <property type="match status" value="1"/>
</dbReference>
<keyword evidence="2" id="KW-1003">Cell membrane</keyword>
<reference evidence="7" key="1">
    <citation type="submission" date="2020-05" db="EMBL/GenBank/DDBJ databases">
        <authorList>
            <person name="Chiriac C."/>
            <person name="Salcher M."/>
            <person name="Ghai R."/>
            <person name="Kavagutti S V."/>
        </authorList>
    </citation>
    <scope>NUCLEOTIDE SEQUENCE</scope>
</reference>
<feature type="transmembrane region" description="Helical" evidence="6">
    <location>
        <begin position="160"/>
        <end position="181"/>
    </location>
</feature>
<evidence type="ECO:0000256" key="4">
    <source>
        <dbReference type="ARBA" id="ARBA00022989"/>
    </source>
</evidence>